<dbReference type="InterPro" id="IPR004014">
    <property type="entry name" value="ATPase_P-typ_cation-transptr_N"/>
</dbReference>
<sequence length="176" mass="19426">MALPPTVHEWPGQLQRRKQQRKWCSEDITSQHGCGDNAVRTLLLTAGPPVKDQGQPDFPVHHRQARQTRRLCYAQCVTDTGWAMYAGIGMTLQDAFARDYREVAAYYNVDVSQGLSEAEAAQARNKYGRNELEPEQSGWLASSSHCPLCAVTGRVGTAVQQAVDDSSWHPIGIGTS</sequence>
<evidence type="ECO:0000313" key="3">
    <source>
        <dbReference type="Proteomes" id="UP000485058"/>
    </source>
</evidence>
<proteinExistence type="predicted"/>
<dbReference type="SUPFAM" id="SSF81665">
    <property type="entry name" value="Calcium ATPase, transmembrane domain M"/>
    <property type="match status" value="1"/>
</dbReference>
<gene>
    <name evidence="2" type="ORF">HaLaN_14252</name>
</gene>
<dbReference type="Pfam" id="PF00690">
    <property type="entry name" value="Cation_ATPase_N"/>
    <property type="match status" value="1"/>
</dbReference>
<name>A0A699ZE26_HAELA</name>
<evidence type="ECO:0000259" key="1">
    <source>
        <dbReference type="Pfam" id="PF00690"/>
    </source>
</evidence>
<protein>
    <submittedName>
        <fullName evidence="2">Calcium-transporting ATPase</fullName>
    </submittedName>
</protein>
<dbReference type="Proteomes" id="UP000485058">
    <property type="component" value="Unassembled WGS sequence"/>
</dbReference>
<feature type="non-terminal residue" evidence="2">
    <location>
        <position position="176"/>
    </location>
</feature>
<keyword evidence="3" id="KW-1185">Reference proteome</keyword>
<reference evidence="2 3" key="1">
    <citation type="submission" date="2020-02" db="EMBL/GenBank/DDBJ databases">
        <title>Draft genome sequence of Haematococcus lacustris strain NIES-144.</title>
        <authorList>
            <person name="Morimoto D."/>
            <person name="Nakagawa S."/>
            <person name="Yoshida T."/>
            <person name="Sawayama S."/>
        </authorList>
    </citation>
    <scope>NUCLEOTIDE SEQUENCE [LARGE SCALE GENOMIC DNA]</scope>
    <source>
        <strain evidence="2 3">NIES-144</strain>
    </source>
</reference>
<accession>A0A699ZE26</accession>
<dbReference type="InterPro" id="IPR023298">
    <property type="entry name" value="ATPase_P-typ_TM_dom_sf"/>
</dbReference>
<comment type="caution">
    <text evidence="2">The sequence shown here is derived from an EMBL/GenBank/DDBJ whole genome shotgun (WGS) entry which is preliminary data.</text>
</comment>
<dbReference type="EMBL" id="BLLF01001172">
    <property type="protein sequence ID" value="GFH17589.1"/>
    <property type="molecule type" value="Genomic_DNA"/>
</dbReference>
<dbReference type="AlphaFoldDB" id="A0A699ZE26"/>
<feature type="domain" description="Cation-transporting P-type ATPase N-terminal" evidence="1">
    <location>
        <begin position="100"/>
        <end position="140"/>
    </location>
</feature>
<evidence type="ECO:0000313" key="2">
    <source>
        <dbReference type="EMBL" id="GFH17589.1"/>
    </source>
</evidence>
<organism evidence="2 3">
    <name type="scientific">Haematococcus lacustris</name>
    <name type="common">Green alga</name>
    <name type="synonym">Haematococcus pluvialis</name>
    <dbReference type="NCBI Taxonomy" id="44745"/>
    <lineage>
        <taxon>Eukaryota</taxon>
        <taxon>Viridiplantae</taxon>
        <taxon>Chlorophyta</taxon>
        <taxon>core chlorophytes</taxon>
        <taxon>Chlorophyceae</taxon>
        <taxon>CS clade</taxon>
        <taxon>Chlamydomonadales</taxon>
        <taxon>Haematococcaceae</taxon>
        <taxon>Haematococcus</taxon>
    </lineage>
</organism>